<dbReference type="EMBL" id="JBHSQB010000009">
    <property type="protein sequence ID" value="MFC6097565.1"/>
    <property type="molecule type" value="Genomic_DNA"/>
</dbReference>
<gene>
    <name evidence="1" type="ORF">ACFPVY_12990</name>
</gene>
<dbReference type="InterPro" id="IPR029069">
    <property type="entry name" value="HotDog_dom_sf"/>
</dbReference>
<dbReference type="Proteomes" id="UP001596287">
    <property type="component" value="Unassembled WGS sequence"/>
</dbReference>
<dbReference type="SUPFAM" id="SSF54637">
    <property type="entry name" value="Thioesterase/thiol ester dehydrase-isomerase"/>
    <property type="match status" value="1"/>
</dbReference>
<comment type="caution">
    <text evidence="1">The sequence shown here is derived from an EMBL/GenBank/DDBJ whole genome shotgun (WGS) entry which is preliminary data.</text>
</comment>
<dbReference type="Gene3D" id="3.10.129.10">
    <property type="entry name" value="Hotdog Thioesterase"/>
    <property type="match status" value="1"/>
</dbReference>
<name>A0ABW1PRN6_9FLAO</name>
<protein>
    <submittedName>
        <fullName evidence="1">ABC transporter permease</fullName>
    </submittedName>
</protein>
<reference evidence="2" key="1">
    <citation type="journal article" date="2019" name="Int. J. Syst. Evol. Microbiol.">
        <title>The Global Catalogue of Microorganisms (GCM) 10K type strain sequencing project: providing services to taxonomists for standard genome sequencing and annotation.</title>
        <authorList>
            <consortium name="The Broad Institute Genomics Platform"/>
            <consortium name="The Broad Institute Genome Sequencing Center for Infectious Disease"/>
            <person name="Wu L."/>
            <person name="Ma J."/>
        </authorList>
    </citation>
    <scope>NUCLEOTIDE SEQUENCE [LARGE SCALE GENOMIC DNA]</scope>
    <source>
        <strain evidence="2">CCUG 49679</strain>
    </source>
</reference>
<keyword evidence="2" id="KW-1185">Reference proteome</keyword>
<dbReference type="Pfam" id="PF22817">
    <property type="entry name" value="ApeP-like"/>
    <property type="match status" value="1"/>
</dbReference>
<proteinExistence type="predicted"/>
<evidence type="ECO:0000313" key="2">
    <source>
        <dbReference type="Proteomes" id="UP001596287"/>
    </source>
</evidence>
<organism evidence="1 2">
    <name type="scientific">Flavobacterium qiangtangense</name>
    <dbReference type="NCBI Taxonomy" id="1442595"/>
    <lineage>
        <taxon>Bacteria</taxon>
        <taxon>Pseudomonadati</taxon>
        <taxon>Bacteroidota</taxon>
        <taxon>Flavobacteriia</taxon>
        <taxon>Flavobacteriales</taxon>
        <taxon>Flavobacteriaceae</taxon>
        <taxon>Flavobacterium</taxon>
    </lineage>
</organism>
<dbReference type="RefSeq" id="WP_379792527.1">
    <property type="nucleotide sequence ID" value="NZ_JBHSQB010000009.1"/>
</dbReference>
<evidence type="ECO:0000313" key="1">
    <source>
        <dbReference type="EMBL" id="MFC6097565.1"/>
    </source>
</evidence>
<dbReference type="InterPro" id="IPR016776">
    <property type="entry name" value="ApeP-like_dehydratase"/>
</dbReference>
<sequence length="159" mass="17897">MSATIDIQHFLPHRKPMLMVDLILELNKEKVKTTFEILPENIFVENGYFAEVGLIENAAQTCSSIVAQSYFDKADLENKDKKDVIGFISSIKTLKVYSLPKAGEKIETIATLIASFVTEMYTTCTMKCETFCGEDFLMECEINLFIKEKADEKGGSATR</sequence>
<accession>A0ABW1PRN6</accession>